<sequence length="69" mass="7834">MLVLSSLPFQCSWRRRQGSMAFRCSALCTVKCSSRIFNYVSNTNDPDLIANIELFELWNSSILPSGMLN</sequence>
<evidence type="ECO:0000313" key="1">
    <source>
        <dbReference type="EMBL" id="KAJ7015567.1"/>
    </source>
</evidence>
<dbReference type="EMBL" id="JAQIZT010000001">
    <property type="protein sequence ID" value="KAJ7015567.1"/>
    <property type="molecule type" value="Genomic_DNA"/>
</dbReference>
<keyword evidence="2" id="KW-1185">Reference proteome</keyword>
<dbReference type="AlphaFoldDB" id="A0AAD6RY47"/>
<evidence type="ECO:0000313" key="2">
    <source>
        <dbReference type="Proteomes" id="UP001164929"/>
    </source>
</evidence>
<reference evidence="1 2" key="1">
    <citation type="journal article" date="2023" name="Mol. Ecol. Resour.">
        <title>Chromosome-level genome assembly of a triploid poplar Populus alba 'Berolinensis'.</title>
        <authorList>
            <person name="Chen S."/>
            <person name="Yu Y."/>
            <person name="Wang X."/>
            <person name="Wang S."/>
            <person name="Zhang T."/>
            <person name="Zhou Y."/>
            <person name="He R."/>
            <person name="Meng N."/>
            <person name="Wang Y."/>
            <person name="Liu W."/>
            <person name="Liu Z."/>
            <person name="Liu J."/>
            <person name="Guo Q."/>
            <person name="Huang H."/>
            <person name="Sederoff R.R."/>
            <person name="Wang G."/>
            <person name="Qu G."/>
            <person name="Chen S."/>
        </authorList>
    </citation>
    <scope>NUCLEOTIDE SEQUENCE [LARGE SCALE GENOMIC DNA]</scope>
    <source>
        <strain evidence="1">SC-2020</strain>
    </source>
</reference>
<protein>
    <submittedName>
        <fullName evidence="1">Uncharacterized protein</fullName>
    </submittedName>
</protein>
<accession>A0AAD6RY47</accession>
<proteinExistence type="predicted"/>
<gene>
    <name evidence="1" type="ORF">NC653_004768</name>
</gene>
<organism evidence="1 2">
    <name type="scientific">Populus alba x Populus x berolinensis</name>
    <dbReference type="NCBI Taxonomy" id="444605"/>
    <lineage>
        <taxon>Eukaryota</taxon>
        <taxon>Viridiplantae</taxon>
        <taxon>Streptophyta</taxon>
        <taxon>Embryophyta</taxon>
        <taxon>Tracheophyta</taxon>
        <taxon>Spermatophyta</taxon>
        <taxon>Magnoliopsida</taxon>
        <taxon>eudicotyledons</taxon>
        <taxon>Gunneridae</taxon>
        <taxon>Pentapetalae</taxon>
        <taxon>rosids</taxon>
        <taxon>fabids</taxon>
        <taxon>Malpighiales</taxon>
        <taxon>Salicaceae</taxon>
        <taxon>Saliceae</taxon>
        <taxon>Populus</taxon>
    </lineage>
</organism>
<name>A0AAD6RY47_9ROSI</name>
<dbReference type="Proteomes" id="UP001164929">
    <property type="component" value="Chromosome 1"/>
</dbReference>
<comment type="caution">
    <text evidence="1">The sequence shown here is derived from an EMBL/GenBank/DDBJ whole genome shotgun (WGS) entry which is preliminary data.</text>
</comment>